<dbReference type="InterPro" id="IPR010272">
    <property type="entry name" value="T6SS_TssF"/>
</dbReference>
<dbReference type="AlphaFoldDB" id="A0A1N7JVM7"/>
<accession>A0A1N7JVM7</accession>
<keyword evidence="2" id="KW-1185">Reference proteome</keyword>
<dbReference type="Proteomes" id="UP000186221">
    <property type="component" value="Unassembled WGS sequence"/>
</dbReference>
<evidence type="ECO:0000313" key="2">
    <source>
        <dbReference type="Proteomes" id="UP000186221"/>
    </source>
</evidence>
<dbReference type="OrthoDB" id="9763676at2"/>
<dbReference type="PANTHER" id="PTHR35370">
    <property type="entry name" value="CYTOPLASMIC PROTEIN-RELATED-RELATED"/>
    <property type="match status" value="1"/>
</dbReference>
<sequence>MKKAFRDTYNDELALLYERAAEFAAEYPGIAERLGGLLQDNTDPGIAGLLEGTAFLAARVQLKQREEFRGFTDELLEQFMPGLLEPLPAMMMVQAHGADPDKLETGKKIPAGSYLDARLLDAETRVACRFRLGSEIELWPLEIEKIAYLGTAAEVSALGQDAAPTTRAALSISLSRQGDAGEPIGTLPLDRLRMHLGGPLAEAVMLYEQFFCNRARISLRWLDTYGDPTFLRLDPDCVAQLGFGAKERLVPHDGRLFEGFAELREGLAFPRKYLGLQLEGLAQAIARVTSDKMQLIFEFDRVQPVLSARLGPEAVMLHAAPAINLFDEGASHVRPDRKRADYIVTPDPSPSTHYEVIRITDVYAHYPGRATRQRVLPLYGLPDGEANPRQALYFTTRRRERRLTEDEQRFGRRARYLGTETFIALHEPPLTDEADAVQRIAIRALCSNRHLTEYLPIGENRDDFHLTEDVTIRFACLTQPTPPREPLAVLDAGGPHHVMQGDVNWRLISYLALGAFGLDGREGPEAGAAGLREMLSLFCDQSDGATARQIRGIEGLATRPVTRMIRRADGFYPARGTEVRITFDEEAWEGSGIIGIGALIDRFLADYAPVNSFTQTVIVSRQRGQVHVWPPRTGSGPLI</sequence>
<name>A0A1N7JVM7_9RHOB</name>
<proteinExistence type="predicted"/>
<organism evidence="1 2">
    <name type="scientific">Rhodobacter aestuarii</name>
    <dbReference type="NCBI Taxonomy" id="453582"/>
    <lineage>
        <taxon>Bacteria</taxon>
        <taxon>Pseudomonadati</taxon>
        <taxon>Pseudomonadota</taxon>
        <taxon>Alphaproteobacteria</taxon>
        <taxon>Rhodobacterales</taxon>
        <taxon>Rhodobacter group</taxon>
        <taxon>Rhodobacter</taxon>
    </lineage>
</organism>
<dbReference type="STRING" id="453582.SAMN05421580_102134"/>
<dbReference type="NCBIfam" id="TIGR03359">
    <property type="entry name" value="VI_chp_6"/>
    <property type="match status" value="1"/>
</dbReference>
<evidence type="ECO:0000313" key="1">
    <source>
        <dbReference type="EMBL" id="SIS53409.1"/>
    </source>
</evidence>
<dbReference type="PANTHER" id="PTHR35370:SF1">
    <property type="entry name" value="TYPE VI SECRETION SYSTEM COMPONENT TSSF1"/>
    <property type="match status" value="1"/>
</dbReference>
<dbReference type="RefSeq" id="WP_076483732.1">
    <property type="nucleotide sequence ID" value="NZ_FTOG01000002.1"/>
</dbReference>
<dbReference type="PIRSF" id="PIRSF028304">
    <property type="entry name" value="UCP028304"/>
    <property type="match status" value="1"/>
</dbReference>
<gene>
    <name evidence="1" type="ORF">SAMN05421580_102134</name>
</gene>
<dbReference type="Pfam" id="PF05947">
    <property type="entry name" value="T6SS_TssF"/>
    <property type="match status" value="1"/>
</dbReference>
<dbReference type="EMBL" id="FTOG01000002">
    <property type="protein sequence ID" value="SIS53409.1"/>
    <property type="molecule type" value="Genomic_DNA"/>
</dbReference>
<reference evidence="2" key="1">
    <citation type="submission" date="2017-01" db="EMBL/GenBank/DDBJ databases">
        <authorList>
            <person name="Varghese N."/>
            <person name="Submissions S."/>
        </authorList>
    </citation>
    <scope>NUCLEOTIDE SEQUENCE [LARGE SCALE GENOMIC DNA]</scope>
    <source>
        <strain evidence="2">DSM 19945</strain>
    </source>
</reference>
<protein>
    <submittedName>
        <fullName evidence="1">Type VI secretion system protein ImpG</fullName>
    </submittedName>
</protein>